<keyword evidence="4" id="KW-0067">ATP-binding</keyword>
<dbReference type="AlphaFoldDB" id="A0A9P8LHP1"/>
<evidence type="ECO:0000256" key="4">
    <source>
        <dbReference type="ARBA" id="ARBA00022840"/>
    </source>
</evidence>
<comment type="caution">
    <text evidence="7">The sequence shown here is derived from an EMBL/GenBank/DDBJ whole genome shotgun (WGS) entry which is preliminary data.</text>
</comment>
<dbReference type="PROSITE" id="PS50011">
    <property type="entry name" value="PROTEIN_KINASE_DOM"/>
    <property type="match status" value="1"/>
</dbReference>
<dbReference type="EMBL" id="JAGHQM010000093">
    <property type="protein sequence ID" value="KAH0565449.1"/>
    <property type="molecule type" value="Genomic_DNA"/>
</dbReference>
<sequence length="768" mass="85824">MTFSCMGLLATRGSPDSTSSNNGKLGVKRTMLARLRRFSNWFGKEDNTPAEQTAQDEDQPKPGLGRRLSKKVVPGLPRPGTFKRQQSELRDRLTPHEPCSTERRAASMDRRKAQSARGTTSSLAPPLPSTSVSEVGVAADHPPQNKGDKGSSATDLVEVPSFLGDDGDRAPPPLSTADGFSEALFSDGTADAMIEAELEWKWILNLSMHFRDHSDREKFFVTYAETPNRRRRITVSCDYRNGPPDSLEQELQKMKYQRDKSARIYEAIRESLQDIQFYDTVTNLKLQTTDGRLHVHVTEDIHEIIPYPPVSAISHLRCPRYTESALEFDSHLSGFVYKMRANGEVYIKKEIPGPDTVEEFLYEINALHYLNGSKSVIHFGGVVVDDDQQYVKGLLISFAEQGALIDLIYDEKDRLPWKRRERWAWQIVQGLSEIHEGGFVQGDFTLSNIVIDEKDDAKIIDINRRGCPVGWEPPEVTALIDSGQRIGMYIGVKSDLFQLGMVLWALAEEQDEPEMQPRPLSLRNTTRDIPQYYRDLVSTCLSDRPQDRLSAKELLTRFPVISDADSRPDIQARDIDPSPTERRYIDPSAAVEREDLERFGELRSEQSDRVDGLVSSGGQTYVDSSYPAEIRVNRSIPGAVPRSNLSVGSGIQDVAFTGPGSIGESRDDSELDAQIVPVSPSDDRKWEEVDIDGNAYLIQREEIDHKDVRLEPEKPGIELPAVAPAMAPIGPLNGELAGVGSHMVLDERSSAKAMSQPEQRQHNLSAIV</sequence>
<dbReference type="Gene3D" id="1.10.510.10">
    <property type="entry name" value="Transferase(Phosphotransferase) domain 1"/>
    <property type="match status" value="1"/>
</dbReference>
<feature type="compositionally biased region" description="Basic and acidic residues" evidence="5">
    <location>
        <begin position="85"/>
        <end position="112"/>
    </location>
</feature>
<keyword evidence="3" id="KW-0418">Kinase</keyword>
<feature type="compositionally biased region" description="Low complexity" evidence="5">
    <location>
        <begin position="119"/>
        <end position="133"/>
    </location>
</feature>
<feature type="region of interest" description="Disordered" evidence="5">
    <location>
        <begin position="1"/>
        <end position="25"/>
    </location>
</feature>
<feature type="region of interest" description="Disordered" evidence="5">
    <location>
        <begin position="159"/>
        <end position="178"/>
    </location>
</feature>
<dbReference type="GO" id="GO:0005524">
    <property type="term" value="F:ATP binding"/>
    <property type="evidence" value="ECO:0007669"/>
    <property type="project" value="UniProtKB-KW"/>
</dbReference>
<reference evidence="7" key="1">
    <citation type="submission" date="2021-03" db="EMBL/GenBank/DDBJ databases">
        <title>Comparative genomics and phylogenomic investigation of the class Geoglossomycetes provide insights into ecological specialization and systematics.</title>
        <authorList>
            <person name="Melie T."/>
            <person name="Pirro S."/>
            <person name="Miller A.N."/>
            <person name="Quandt A."/>
        </authorList>
    </citation>
    <scope>NUCLEOTIDE SEQUENCE</scope>
    <source>
        <strain evidence="7">CAQ_001_2017</strain>
    </source>
</reference>
<dbReference type="InterPro" id="IPR051681">
    <property type="entry name" value="Ser/Thr_Kinases-Pseudokinases"/>
</dbReference>
<dbReference type="Proteomes" id="UP000750711">
    <property type="component" value="Unassembled WGS sequence"/>
</dbReference>
<feature type="compositionally biased region" description="Polar residues" evidence="5">
    <location>
        <begin position="752"/>
        <end position="768"/>
    </location>
</feature>
<proteinExistence type="predicted"/>
<evidence type="ECO:0000256" key="3">
    <source>
        <dbReference type="ARBA" id="ARBA00022777"/>
    </source>
</evidence>
<evidence type="ECO:0000256" key="2">
    <source>
        <dbReference type="ARBA" id="ARBA00022741"/>
    </source>
</evidence>
<feature type="compositionally biased region" description="Polar residues" evidence="5">
    <location>
        <begin position="14"/>
        <end position="23"/>
    </location>
</feature>
<feature type="domain" description="Protein kinase" evidence="6">
    <location>
        <begin position="322"/>
        <end position="561"/>
    </location>
</feature>
<feature type="region of interest" description="Disordered" evidence="5">
    <location>
        <begin position="747"/>
        <end position="768"/>
    </location>
</feature>
<evidence type="ECO:0000313" key="8">
    <source>
        <dbReference type="Proteomes" id="UP000750711"/>
    </source>
</evidence>
<organism evidence="7 8">
    <name type="scientific">Trichoglossum hirsutum</name>
    <dbReference type="NCBI Taxonomy" id="265104"/>
    <lineage>
        <taxon>Eukaryota</taxon>
        <taxon>Fungi</taxon>
        <taxon>Dikarya</taxon>
        <taxon>Ascomycota</taxon>
        <taxon>Pezizomycotina</taxon>
        <taxon>Geoglossomycetes</taxon>
        <taxon>Geoglossales</taxon>
        <taxon>Geoglossaceae</taxon>
        <taxon>Trichoglossum</taxon>
    </lineage>
</organism>
<dbReference type="InterPro" id="IPR000719">
    <property type="entry name" value="Prot_kinase_dom"/>
</dbReference>
<dbReference type="GO" id="GO:0004674">
    <property type="term" value="F:protein serine/threonine kinase activity"/>
    <property type="evidence" value="ECO:0007669"/>
    <property type="project" value="TreeGrafter"/>
</dbReference>
<evidence type="ECO:0000259" key="6">
    <source>
        <dbReference type="PROSITE" id="PS50011"/>
    </source>
</evidence>
<evidence type="ECO:0000256" key="5">
    <source>
        <dbReference type="SAM" id="MobiDB-lite"/>
    </source>
</evidence>
<keyword evidence="8" id="KW-1185">Reference proteome</keyword>
<accession>A0A9P8LHP1</accession>
<feature type="region of interest" description="Disordered" evidence="5">
    <location>
        <begin position="40"/>
        <end position="154"/>
    </location>
</feature>
<evidence type="ECO:0000313" key="7">
    <source>
        <dbReference type="EMBL" id="KAH0565449.1"/>
    </source>
</evidence>
<protein>
    <recommendedName>
        <fullName evidence="6">Protein kinase domain-containing protein</fullName>
    </recommendedName>
</protein>
<dbReference type="PANTHER" id="PTHR44329:SF288">
    <property type="entry name" value="MITOGEN-ACTIVATED PROTEIN KINASE KINASE KINASE 20"/>
    <property type="match status" value="1"/>
</dbReference>
<dbReference type="PANTHER" id="PTHR44329">
    <property type="entry name" value="SERINE/THREONINE-PROTEIN KINASE TNNI3K-RELATED"/>
    <property type="match status" value="1"/>
</dbReference>
<dbReference type="Pfam" id="PF00069">
    <property type="entry name" value="Pkinase"/>
    <property type="match status" value="1"/>
</dbReference>
<evidence type="ECO:0000256" key="1">
    <source>
        <dbReference type="ARBA" id="ARBA00022679"/>
    </source>
</evidence>
<keyword evidence="2" id="KW-0547">Nucleotide-binding</keyword>
<dbReference type="SUPFAM" id="SSF56112">
    <property type="entry name" value="Protein kinase-like (PK-like)"/>
    <property type="match status" value="1"/>
</dbReference>
<dbReference type="InterPro" id="IPR011009">
    <property type="entry name" value="Kinase-like_dom_sf"/>
</dbReference>
<gene>
    <name evidence="7" type="ORF">GP486_001149</name>
</gene>
<name>A0A9P8LHP1_9PEZI</name>
<dbReference type="CDD" id="cd00180">
    <property type="entry name" value="PKc"/>
    <property type="match status" value="1"/>
</dbReference>
<keyword evidence="1" id="KW-0808">Transferase</keyword>